<accession>A0A9J6FQ69</accession>
<keyword evidence="2" id="KW-1185">Reference proteome</keyword>
<dbReference type="Proteomes" id="UP000821853">
    <property type="component" value="Chromosome 10"/>
</dbReference>
<reference evidence="1 2" key="1">
    <citation type="journal article" date="2020" name="Cell">
        <title>Large-Scale Comparative Analyses of Tick Genomes Elucidate Their Genetic Diversity and Vector Capacities.</title>
        <authorList>
            <consortium name="Tick Genome and Microbiome Consortium (TIGMIC)"/>
            <person name="Jia N."/>
            <person name="Wang J."/>
            <person name="Shi W."/>
            <person name="Du L."/>
            <person name="Sun Y."/>
            <person name="Zhan W."/>
            <person name="Jiang J.F."/>
            <person name="Wang Q."/>
            <person name="Zhang B."/>
            <person name="Ji P."/>
            <person name="Bell-Sakyi L."/>
            <person name="Cui X.M."/>
            <person name="Yuan T.T."/>
            <person name="Jiang B.G."/>
            <person name="Yang W.F."/>
            <person name="Lam T.T."/>
            <person name="Chang Q.C."/>
            <person name="Ding S.J."/>
            <person name="Wang X.J."/>
            <person name="Zhu J.G."/>
            <person name="Ruan X.D."/>
            <person name="Zhao L."/>
            <person name="Wei J.T."/>
            <person name="Ye R.Z."/>
            <person name="Que T.C."/>
            <person name="Du C.H."/>
            <person name="Zhou Y.H."/>
            <person name="Cheng J.X."/>
            <person name="Dai P.F."/>
            <person name="Guo W.B."/>
            <person name="Han X.H."/>
            <person name="Huang E.J."/>
            <person name="Li L.F."/>
            <person name="Wei W."/>
            <person name="Gao Y.C."/>
            <person name="Liu J.Z."/>
            <person name="Shao H.Z."/>
            <person name="Wang X."/>
            <person name="Wang C.C."/>
            <person name="Yang T.C."/>
            <person name="Huo Q.B."/>
            <person name="Li W."/>
            <person name="Chen H.Y."/>
            <person name="Chen S.E."/>
            <person name="Zhou L.G."/>
            <person name="Ni X.B."/>
            <person name="Tian J.H."/>
            <person name="Sheng Y."/>
            <person name="Liu T."/>
            <person name="Pan Y.S."/>
            <person name="Xia L.Y."/>
            <person name="Li J."/>
            <person name="Zhao F."/>
            <person name="Cao W.C."/>
        </authorList>
    </citation>
    <scope>NUCLEOTIDE SEQUENCE [LARGE SCALE GENOMIC DNA]</scope>
    <source>
        <strain evidence="1">HaeL-2018</strain>
    </source>
</reference>
<dbReference type="EMBL" id="JABSTR010000002">
    <property type="protein sequence ID" value="KAH9364504.1"/>
    <property type="molecule type" value="Genomic_DNA"/>
</dbReference>
<dbReference type="InterPro" id="IPR036691">
    <property type="entry name" value="Endo/exonu/phosph_ase_sf"/>
</dbReference>
<dbReference type="AlphaFoldDB" id="A0A9J6FQ69"/>
<dbReference type="Gene3D" id="3.60.10.10">
    <property type="entry name" value="Endonuclease/exonuclease/phosphatase"/>
    <property type="match status" value="1"/>
</dbReference>
<dbReference type="VEuPathDB" id="VectorBase:HLOH_052444"/>
<sequence length="134" mass="15166">MALAEFIISKNMYARNDTTSLQTFQSSNGKSSIDVTIISPNLDREIESWSVLDIPTASDRRYISIELFNEEAPKTRRLTLKGEDKVLTALKEDEWIKNTTDSEIATISDLEEVLDKLCTKIAHLQEKIRQSSSA</sequence>
<comment type="caution">
    <text evidence="1">The sequence shown here is derived from an EMBL/GenBank/DDBJ whole genome shotgun (WGS) entry which is preliminary data.</text>
</comment>
<dbReference type="OrthoDB" id="6781244at2759"/>
<name>A0A9J6FQ69_HAELO</name>
<gene>
    <name evidence="1" type="ORF">HPB48_018694</name>
</gene>
<dbReference type="SUPFAM" id="SSF56219">
    <property type="entry name" value="DNase I-like"/>
    <property type="match status" value="1"/>
</dbReference>
<protein>
    <submittedName>
        <fullName evidence="1">Uncharacterized protein</fullName>
    </submittedName>
</protein>
<proteinExistence type="predicted"/>
<evidence type="ECO:0000313" key="1">
    <source>
        <dbReference type="EMBL" id="KAH9364504.1"/>
    </source>
</evidence>
<evidence type="ECO:0000313" key="2">
    <source>
        <dbReference type="Proteomes" id="UP000821853"/>
    </source>
</evidence>
<organism evidence="1 2">
    <name type="scientific">Haemaphysalis longicornis</name>
    <name type="common">Bush tick</name>
    <dbReference type="NCBI Taxonomy" id="44386"/>
    <lineage>
        <taxon>Eukaryota</taxon>
        <taxon>Metazoa</taxon>
        <taxon>Ecdysozoa</taxon>
        <taxon>Arthropoda</taxon>
        <taxon>Chelicerata</taxon>
        <taxon>Arachnida</taxon>
        <taxon>Acari</taxon>
        <taxon>Parasitiformes</taxon>
        <taxon>Ixodida</taxon>
        <taxon>Ixodoidea</taxon>
        <taxon>Ixodidae</taxon>
        <taxon>Haemaphysalinae</taxon>
        <taxon>Haemaphysalis</taxon>
    </lineage>
</organism>